<name>A0ACC2XK32_9TREE</name>
<reference evidence="1" key="1">
    <citation type="submission" date="2023-04" db="EMBL/GenBank/DDBJ databases">
        <title>Draft Genome sequencing of Naganishia species isolated from polar environments using Oxford Nanopore Technology.</title>
        <authorList>
            <person name="Leo P."/>
            <person name="Venkateswaran K."/>
        </authorList>
    </citation>
    <scope>NUCLEOTIDE SEQUENCE</scope>
    <source>
        <strain evidence="1">MNA-CCFEE 5425</strain>
    </source>
</reference>
<dbReference type="EMBL" id="JASBWU010000002">
    <property type="protein sequence ID" value="KAJ9124359.1"/>
    <property type="molecule type" value="Genomic_DNA"/>
</dbReference>
<keyword evidence="2" id="KW-1185">Reference proteome</keyword>
<evidence type="ECO:0000313" key="1">
    <source>
        <dbReference type="EMBL" id="KAJ9124359.1"/>
    </source>
</evidence>
<protein>
    <submittedName>
        <fullName evidence="1">Uncharacterized protein</fullName>
    </submittedName>
</protein>
<accession>A0ACC2XK32</accession>
<evidence type="ECO:0000313" key="2">
    <source>
        <dbReference type="Proteomes" id="UP001243375"/>
    </source>
</evidence>
<organism evidence="1 2">
    <name type="scientific">Naganishia vaughanmartiniae</name>
    <dbReference type="NCBI Taxonomy" id="1424756"/>
    <lineage>
        <taxon>Eukaryota</taxon>
        <taxon>Fungi</taxon>
        <taxon>Dikarya</taxon>
        <taxon>Basidiomycota</taxon>
        <taxon>Agaricomycotina</taxon>
        <taxon>Tremellomycetes</taxon>
        <taxon>Filobasidiales</taxon>
        <taxon>Filobasidiaceae</taxon>
        <taxon>Naganishia</taxon>
    </lineage>
</organism>
<dbReference type="Proteomes" id="UP001243375">
    <property type="component" value="Unassembled WGS sequence"/>
</dbReference>
<sequence length="1168" mass="129221">MGVPALFRWLSKKYPKIVERVVEDKPIKEQGPDGEATITPIDYGAPNPNGFEVDNLYLDMNGIVHPCTHPEGRPAPETEEEMMVEVFKYTERVVNMARPRKVLMMAIDGVAPRAKMNQQRSRRFRAAQEAQDKDDSKAESIQLYEEYGGKLSEEEREKMLKKGWDTNAITPGTPFMDLLAASLRYWVSFKLNTDPGWKNLKIIISDASVPGEGEHKIMDWIRRERSYPEYDANTSHVIYGLDADLIMLALATHEPYFKLETEDVEFVDKKGITQRSVQVSLQMRTPFCENLAILTLAITTGAKKIKLDEHDTKQKPVEEKPFIFLDVSILREYLAVELDLRTSTPFDLERAIDDWVFLIFFVGNDFLPHLPSLEIREGAIDTLLGIWKKEFDRMGGYVTNHGVVDLEKAQYILTGLANSEDEIFRRRKQQEDRQHASSKRRQEDDQARANARNEPKHVRYEQKEPKEEKGKMQLNGMEMVAVTPTSAPAPIHPSLPVKPTQSTAPRLPGSGGGAVELATTKRGITVIGGSAQSVLDNRRANRMAAMNPGVDANLSAAEALKAELAGDGADAMDVASTPADKPSADIPTSSDAPKTAGETDAYVEAEVTEEQDSPRGKKRKAVEQRPVAVEESAETEEDAEGEDDDDEDEDAEGEDDDDIEAPPNPEADQPLPKKAKLKVNPDGTVEYDDTVMLWEPGYRERYYRQKFGVELSDVEFRKGVVKSYLEGLSWVLHYYYQGTPSWQWYYPYHYAPFAADMTDIQQYDIKFNIGAPFQPFEQLMGVFPAASKTHLPVPFHALMTSDESPIIDFYPEDFEIDMNGKKMAWQGVALLPFIEQDRLLSAIASKQDQLTDDERRRNSHGVDVMLIMDENPLYQQFSQLYTKKRPSEPVPIDAKLSFGVFGTVLPDPTCIPGSTLDTPLPNIEECPDLYDNRAISVQYWFPKQLKPHRSVLLPGARPARPVLDDYDKDKVRGSGGSRRRGGFNGGPGVGGGHQSYNSNHNSPGMGTPNSYGNQNSPYSTPSYSPAPSRGGRGGRGRGDFGTPTRGNSNGYQGGGSRGGYGQQQSYGQPPAYGQQPAYAQQPAYGQPPAYGQQQAYGGNYQAGLGGSGPYVHNPYAPVNPYGAPSNPYGGGASGGYQPQGGASRGRGGGSSNRGGSYGGYGYGTRGGR</sequence>
<gene>
    <name evidence="1" type="ORF">QFC22_001159</name>
</gene>
<proteinExistence type="predicted"/>
<comment type="caution">
    <text evidence="1">The sequence shown here is derived from an EMBL/GenBank/DDBJ whole genome shotgun (WGS) entry which is preliminary data.</text>
</comment>